<dbReference type="PROSITE" id="PS00198">
    <property type="entry name" value="4FE4S_FER_1"/>
    <property type="match status" value="1"/>
</dbReference>
<protein>
    <submittedName>
        <fullName evidence="5">4Fe-4S dicluster domain-containing protein</fullName>
    </submittedName>
</protein>
<sequence length="99" mass="10946">MAVMITDECISCNACEAECPNLAIYGAGTPYILGGQEYAALNEEHTYIVPDKCTECVGFYDEPQCIQACPTEAIVRDTNRVETKEQLLAKKEHLDEVGR</sequence>
<name>A0AAE3NXJ2_9BACT</name>
<dbReference type="SUPFAM" id="SSF54862">
    <property type="entry name" value="4Fe-4S ferredoxins"/>
    <property type="match status" value="1"/>
</dbReference>
<dbReference type="Pfam" id="PF13237">
    <property type="entry name" value="Fer4_10"/>
    <property type="match status" value="1"/>
</dbReference>
<dbReference type="Proteomes" id="UP001221302">
    <property type="component" value="Unassembled WGS sequence"/>
</dbReference>
<comment type="caution">
    <text evidence="5">The sequence shown here is derived from an EMBL/GenBank/DDBJ whole genome shotgun (WGS) entry which is preliminary data.</text>
</comment>
<reference evidence="5" key="1">
    <citation type="submission" date="2023-03" db="EMBL/GenBank/DDBJ databases">
        <title>Stygiobacter electus gen. nov., sp. nov., facultatively anaerobic thermotolerant bacterium of the class Ignavibacteria from a well of Yessentuki mineral water deposit.</title>
        <authorList>
            <person name="Podosokorskaya O.A."/>
            <person name="Elcheninov A.G."/>
            <person name="Petrova N.F."/>
            <person name="Zavarzina D.G."/>
            <person name="Kublanov I.V."/>
            <person name="Merkel A.Y."/>
        </authorList>
    </citation>
    <scope>NUCLEOTIDE SEQUENCE</scope>
    <source>
        <strain evidence="5">09-Me</strain>
    </source>
</reference>
<evidence type="ECO:0000256" key="1">
    <source>
        <dbReference type="ARBA" id="ARBA00022723"/>
    </source>
</evidence>
<keyword evidence="1" id="KW-0479">Metal-binding</keyword>
<keyword evidence="6" id="KW-1185">Reference proteome</keyword>
<evidence type="ECO:0000313" key="5">
    <source>
        <dbReference type="EMBL" id="MDF1611901.1"/>
    </source>
</evidence>
<dbReference type="RefSeq" id="WP_321535669.1">
    <property type="nucleotide sequence ID" value="NZ_JARGDL010000008.1"/>
</dbReference>
<dbReference type="Gene3D" id="3.30.70.20">
    <property type="match status" value="1"/>
</dbReference>
<dbReference type="GO" id="GO:0051536">
    <property type="term" value="F:iron-sulfur cluster binding"/>
    <property type="evidence" value="ECO:0007669"/>
    <property type="project" value="UniProtKB-KW"/>
</dbReference>
<accession>A0AAE3NXJ2</accession>
<dbReference type="InterPro" id="IPR017900">
    <property type="entry name" value="4Fe4S_Fe_S_CS"/>
</dbReference>
<dbReference type="EMBL" id="JARGDL010000008">
    <property type="protein sequence ID" value="MDF1611901.1"/>
    <property type="molecule type" value="Genomic_DNA"/>
</dbReference>
<proteinExistence type="predicted"/>
<dbReference type="PROSITE" id="PS51379">
    <property type="entry name" value="4FE4S_FER_2"/>
    <property type="match status" value="2"/>
</dbReference>
<organism evidence="5 6">
    <name type="scientific">Stygiobacter electus</name>
    <dbReference type="NCBI Taxonomy" id="3032292"/>
    <lineage>
        <taxon>Bacteria</taxon>
        <taxon>Pseudomonadati</taxon>
        <taxon>Ignavibacteriota</taxon>
        <taxon>Ignavibacteria</taxon>
        <taxon>Ignavibacteriales</taxon>
        <taxon>Melioribacteraceae</taxon>
        <taxon>Stygiobacter</taxon>
    </lineage>
</organism>
<evidence type="ECO:0000256" key="3">
    <source>
        <dbReference type="ARBA" id="ARBA00023014"/>
    </source>
</evidence>
<keyword evidence="2" id="KW-0408">Iron</keyword>
<feature type="domain" description="4Fe-4S ferredoxin-type" evidence="4">
    <location>
        <begin position="1"/>
        <end position="29"/>
    </location>
</feature>
<evidence type="ECO:0000259" key="4">
    <source>
        <dbReference type="PROSITE" id="PS51379"/>
    </source>
</evidence>
<dbReference type="GO" id="GO:0046872">
    <property type="term" value="F:metal ion binding"/>
    <property type="evidence" value="ECO:0007669"/>
    <property type="project" value="UniProtKB-KW"/>
</dbReference>
<dbReference type="AlphaFoldDB" id="A0AAE3NXJ2"/>
<keyword evidence="3" id="KW-0411">Iron-sulfur</keyword>
<feature type="domain" description="4Fe-4S ferredoxin-type" evidence="4">
    <location>
        <begin position="44"/>
        <end position="79"/>
    </location>
</feature>
<evidence type="ECO:0000256" key="2">
    <source>
        <dbReference type="ARBA" id="ARBA00023004"/>
    </source>
</evidence>
<evidence type="ECO:0000313" key="6">
    <source>
        <dbReference type="Proteomes" id="UP001221302"/>
    </source>
</evidence>
<gene>
    <name evidence="5" type="ORF">P0M35_07050</name>
</gene>
<dbReference type="InterPro" id="IPR017896">
    <property type="entry name" value="4Fe4S_Fe-S-bd"/>
</dbReference>